<dbReference type="EMBL" id="JSYL01000002">
    <property type="protein sequence ID" value="KIA89597.1"/>
    <property type="molecule type" value="Genomic_DNA"/>
</dbReference>
<dbReference type="RefSeq" id="WP_039348596.1">
    <property type="nucleotide sequence ID" value="NZ_FOLA01000003.1"/>
</dbReference>
<evidence type="ECO:0000313" key="2">
    <source>
        <dbReference type="Proteomes" id="UP000031473"/>
    </source>
</evidence>
<dbReference type="AlphaFoldDB" id="A0A0C1F8Y8"/>
<name>A0A0C1F8Y8_9FLAO</name>
<gene>
    <name evidence="1" type="ORF">OA86_02895</name>
</gene>
<keyword evidence="2" id="KW-1185">Reference proteome</keyword>
<proteinExistence type="predicted"/>
<accession>A0A0C1F8Y8</accession>
<evidence type="ECO:0000313" key="1">
    <source>
        <dbReference type="EMBL" id="KIA89597.1"/>
    </source>
</evidence>
<comment type="caution">
    <text evidence="1">The sequence shown here is derived from an EMBL/GenBank/DDBJ whole genome shotgun (WGS) entry which is preliminary data.</text>
</comment>
<dbReference type="STRING" id="266749.SAMN05421876_103321"/>
<protein>
    <submittedName>
        <fullName evidence="1">Uncharacterized protein</fullName>
    </submittedName>
</protein>
<dbReference type="OrthoDB" id="1442750at2"/>
<organism evidence="1 2">
    <name type="scientific">Kaistella jeonii</name>
    <dbReference type="NCBI Taxonomy" id="266749"/>
    <lineage>
        <taxon>Bacteria</taxon>
        <taxon>Pseudomonadati</taxon>
        <taxon>Bacteroidota</taxon>
        <taxon>Flavobacteriia</taxon>
        <taxon>Flavobacteriales</taxon>
        <taxon>Weeksellaceae</taxon>
        <taxon>Chryseobacterium group</taxon>
        <taxon>Kaistella</taxon>
    </lineage>
</organism>
<dbReference type="Proteomes" id="UP000031473">
    <property type="component" value="Unassembled WGS sequence"/>
</dbReference>
<sequence>MNEKRQNLVKLLGFIDELSKDHENKWFADQLKSKYNLSKIESKAEQNIQEIRDALQIKGSPSVKYEFVTHNRLRDQLIIDNLRMENAALDLKEKDELERFFNFCVNAFFQIENLINYYYHIKYPNINDLLIHLEQIPGTVFRRNSKRPEKSVADIVIATKIYSFGVSFKDSLNFNSYTLTTLNKIRNEGLHRCKVIERNSSLDLNIFKFFQKEDFSSIRTLLKNLVNKIEEELQIKNNEFELATISSMFPSSGFLRLGNGKTVEIPSKYFSECKKLAVGTKLRVELKVDNGKINIISISTNESTD</sequence>
<reference evidence="1 2" key="1">
    <citation type="submission" date="2014-10" db="EMBL/GenBank/DDBJ databases">
        <title>Kaistella jeonii genome.</title>
        <authorList>
            <person name="Clayton J.T."/>
            <person name="Newman J.D."/>
        </authorList>
    </citation>
    <scope>NUCLEOTIDE SEQUENCE [LARGE SCALE GENOMIC DNA]</scope>
    <source>
        <strain evidence="1 2">DSM 17048</strain>
    </source>
</reference>